<comment type="similarity">
    <text evidence="1">Belongs to the bifunctional nuclease family.</text>
</comment>
<dbReference type="Pfam" id="PF02577">
    <property type="entry name" value="BFN_dom"/>
    <property type="match status" value="1"/>
</dbReference>
<dbReference type="Proteomes" id="UP001497444">
    <property type="component" value="Chromosome 17"/>
</dbReference>
<sequence>METLHLLHPQTRLCAFLASPVRLKPGRGGGGGGGGHLKLVAHHQHPLRQGFSEWGRLKQVQGRIARVCSSSRNGARVWGRGRRICSSYQSSSGGAGSSHVEDDNDSNGTMEYVEAQVMDAVSMVPLHGKLLMTLANGREQEVDHINPSKGRLLYKASTPTMFLKVMDGSDLMLPIVVGEVAMTMLMRALHDEEHFGRPSCYHLMKEMVGALKYEARMVRITERVVDTYYARIFLGKKGEEEEEEEEEALLSIDARPSDAINFAVRCKVPIFINRRIITADAVRPVLEESGNGAAVSKSFKLRGSGTSFWEAAASEADSFAADEAALVINMLVAATEERYADAAHWRDELSRLRKVRKEKL</sequence>
<evidence type="ECO:0000313" key="5">
    <source>
        <dbReference type="EMBL" id="CAK9265454.1"/>
    </source>
</evidence>
<dbReference type="SUPFAM" id="SSF103256">
    <property type="entry name" value="Hypothetical protein TM0160"/>
    <property type="match status" value="1"/>
</dbReference>
<accession>A0ABP0WG75</accession>
<protein>
    <recommendedName>
        <fullName evidence="4">BFN domain-containing protein</fullName>
    </recommendedName>
</protein>
<feature type="domain" description="BFN" evidence="4">
    <location>
        <begin position="137"/>
        <end position="284"/>
    </location>
</feature>
<reference evidence="5" key="1">
    <citation type="submission" date="2024-02" db="EMBL/GenBank/DDBJ databases">
        <authorList>
            <consortium name="ELIXIR-Norway"/>
            <consortium name="Elixir Norway"/>
        </authorList>
    </citation>
    <scope>NUCLEOTIDE SEQUENCE</scope>
</reference>
<dbReference type="PROSITE" id="PS51658">
    <property type="entry name" value="BFN"/>
    <property type="match status" value="1"/>
</dbReference>
<gene>
    <name evidence="5" type="ORF">CSSPJE1EN1_LOCUS10932</name>
</gene>
<dbReference type="InterPro" id="IPR036104">
    <property type="entry name" value="BFN_sf"/>
</dbReference>
<organism evidence="5 6">
    <name type="scientific">Sphagnum jensenii</name>
    <dbReference type="NCBI Taxonomy" id="128206"/>
    <lineage>
        <taxon>Eukaryota</taxon>
        <taxon>Viridiplantae</taxon>
        <taxon>Streptophyta</taxon>
        <taxon>Embryophyta</taxon>
        <taxon>Bryophyta</taxon>
        <taxon>Sphagnophytina</taxon>
        <taxon>Sphagnopsida</taxon>
        <taxon>Sphagnales</taxon>
        <taxon>Sphagnaceae</taxon>
        <taxon>Sphagnum</taxon>
    </lineage>
</organism>
<evidence type="ECO:0000256" key="3">
    <source>
        <dbReference type="SAM" id="MobiDB-lite"/>
    </source>
</evidence>
<name>A0ABP0WG75_9BRYO</name>
<dbReference type="InterPro" id="IPR003729">
    <property type="entry name" value="Bi_nuclease_dom"/>
</dbReference>
<evidence type="ECO:0000256" key="2">
    <source>
        <dbReference type="ARBA" id="ARBA00025428"/>
    </source>
</evidence>
<dbReference type="PANTHER" id="PTHR15160">
    <property type="entry name" value="VON HIPPEL-LINDAU PROTEIN"/>
    <property type="match status" value="1"/>
</dbReference>
<evidence type="ECO:0000259" key="4">
    <source>
        <dbReference type="PROSITE" id="PS51658"/>
    </source>
</evidence>
<evidence type="ECO:0000313" key="6">
    <source>
        <dbReference type="Proteomes" id="UP001497444"/>
    </source>
</evidence>
<dbReference type="EMBL" id="OZ020112">
    <property type="protein sequence ID" value="CAK9265454.1"/>
    <property type="molecule type" value="Genomic_DNA"/>
</dbReference>
<proteinExistence type="inferred from homology"/>
<keyword evidence="6" id="KW-1185">Reference proteome</keyword>
<comment type="function">
    <text evidence="2">Bifunctional nuclease with both RNase and DNase activities. Involved in basal defense response. Participates in abscisic acid-derived callose deposition following infection by a necrotrophic pathogen.</text>
</comment>
<feature type="region of interest" description="Disordered" evidence="3">
    <location>
        <begin position="88"/>
        <end position="107"/>
    </location>
</feature>
<dbReference type="PANTHER" id="PTHR15160:SF1">
    <property type="entry name" value="VON HIPPEL-LINDAU DISEASE TUMOR SUPPRESSOR"/>
    <property type="match status" value="1"/>
</dbReference>
<evidence type="ECO:0000256" key="1">
    <source>
        <dbReference type="ARBA" id="ARBA00009095"/>
    </source>
</evidence>
<dbReference type="Gene3D" id="3.10.690.10">
    <property type="entry name" value="Bifunctional nuclease domain"/>
    <property type="match status" value="1"/>
</dbReference>